<dbReference type="Gene3D" id="3.90.930.1">
    <property type="match status" value="1"/>
</dbReference>
<feature type="signal peptide" evidence="1">
    <location>
        <begin position="1"/>
        <end position="19"/>
    </location>
</feature>
<reference evidence="2 3" key="1">
    <citation type="submission" date="2019-11" db="EMBL/GenBank/DDBJ databases">
        <authorList>
            <person name="Im W.T."/>
        </authorList>
    </citation>
    <scope>NUCLEOTIDE SEQUENCE [LARGE SCALE GENOMIC DNA]</scope>
    <source>
        <strain evidence="2 3">SB-02</strain>
    </source>
</reference>
<evidence type="ECO:0008006" key="4">
    <source>
        <dbReference type="Google" id="ProtNLM"/>
    </source>
</evidence>
<evidence type="ECO:0000313" key="3">
    <source>
        <dbReference type="Proteomes" id="UP000426027"/>
    </source>
</evidence>
<organism evidence="2 3">
    <name type="scientific">Phnomibacter ginsenosidimutans</name>
    <dbReference type="NCBI Taxonomy" id="2676868"/>
    <lineage>
        <taxon>Bacteria</taxon>
        <taxon>Pseudomonadati</taxon>
        <taxon>Bacteroidota</taxon>
        <taxon>Chitinophagia</taxon>
        <taxon>Chitinophagales</taxon>
        <taxon>Chitinophagaceae</taxon>
        <taxon>Phnomibacter</taxon>
    </lineage>
</organism>
<accession>A0A6I6GRY8</accession>
<keyword evidence="3" id="KW-1185">Reference proteome</keyword>
<dbReference type="Proteomes" id="UP000426027">
    <property type="component" value="Chromosome"/>
</dbReference>
<protein>
    <recommendedName>
        <fullName evidence="4">Toxin-antitoxin system YwqK family antitoxin</fullName>
    </recommendedName>
</protein>
<dbReference type="KEGG" id="fls:GLV81_06950"/>
<evidence type="ECO:0000256" key="1">
    <source>
        <dbReference type="SAM" id="SignalP"/>
    </source>
</evidence>
<evidence type="ECO:0000313" key="2">
    <source>
        <dbReference type="EMBL" id="QGW27869.1"/>
    </source>
</evidence>
<sequence length="172" mass="19312">MNIIRLSCLALLMVVFAMACKPNTSDVMVETIDTAYIRQLPNMADTIIPMMPDTGTRLLGVVRGETIVLGNGQKSMQLWYDVQGQIVLMTERQLGKLVDSVAFYPNGQRIFKLNFNDKGKADGSAKYFYSDGRVREDGRFVNGIKTGVWRSFDEAGMLKETHEYTSLGEKLK</sequence>
<dbReference type="PROSITE" id="PS51257">
    <property type="entry name" value="PROKAR_LIPOPROTEIN"/>
    <property type="match status" value="1"/>
</dbReference>
<dbReference type="EMBL" id="CP046566">
    <property type="protein sequence ID" value="QGW27869.1"/>
    <property type="molecule type" value="Genomic_DNA"/>
</dbReference>
<dbReference type="RefSeq" id="WP_157478045.1">
    <property type="nucleotide sequence ID" value="NZ_CP046566.1"/>
</dbReference>
<feature type="chain" id="PRO_5026267404" description="Toxin-antitoxin system YwqK family antitoxin" evidence="1">
    <location>
        <begin position="20"/>
        <end position="172"/>
    </location>
</feature>
<dbReference type="SUPFAM" id="SSF82185">
    <property type="entry name" value="Histone H3 K4-specific methyltransferase SET7/9 N-terminal domain"/>
    <property type="match status" value="1"/>
</dbReference>
<dbReference type="InterPro" id="IPR011652">
    <property type="entry name" value="MORN_2"/>
</dbReference>
<keyword evidence="1" id="KW-0732">Signal</keyword>
<gene>
    <name evidence="2" type="ORF">GLV81_06950</name>
</gene>
<proteinExistence type="predicted"/>
<dbReference type="AlphaFoldDB" id="A0A6I6GRY8"/>
<dbReference type="Pfam" id="PF07661">
    <property type="entry name" value="MORN_2"/>
    <property type="match status" value="1"/>
</dbReference>
<name>A0A6I6GRY8_9BACT</name>